<protein>
    <submittedName>
        <fullName evidence="2">Uncharacterized protein</fullName>
    </submittedName>
</protein>
<dbReference type="OrthoDB" id="3056461at2759"/>
<evidence type="ECO:0000313" key="3">
    <source>
        <dbReference type="Proteomes" id="UP000765509"/>
    </source>
</evidence>
<dbReference type="Proteomes" id="UP000765509">
    <property type="component" value="Unassembled WGS sequence"/>
</dbReference>
<comment type="caution">
    <text evidence="2">The sequence shown here is derived from an EMBL/GenBank/DDBJ whole genome shotgun (WGS) entry which is preliminary data.</text>
</comment>
<feature type="region of interest" description="Disordered" evidence="1">
    <location>
        <begin position="219"/>
        <end position="246"/>
    </location>
</feature>
<sequence>MHANLTYCNDLGLLRTAYDHYVHYVLAEKYRKENREKGWNARDVERIVVQRARQRLCDRRYKFLVAHKYAKRYQVIASNVNAHSDDEYNTKTGLHIIKTLPYQSENETAFFQMLDSKMAEVDHMMGHRANQQVRRRPKKPIISDFEKTPKNILIDFYRPEWFNEKNHSKKLVAADLSEFAFVPVKNLPPGSKEHPDKRVGDISFNYKYWESTIKDYEINPRTPNKSESQSVGSSLDDNSIDLDAATGERDVDNNLLEKEIIESGKGKTELLEEENDVAINNGEDVVMLDAWDSRLAGGNWRMNNYYDDVWK</sequence>
<feature type="compositionally biased region" description="Polar residues" evidence="1">
    <location>
        <begin position="221"/>
        <end position="237"/>
    </location>
</feature>
<evidence type="ECO:0000313" key="2">
    <source>
        <dbReference type="EMBL" id="MBW0541434.1"/>
    </source>
</evidence>
<keyword evidence="3" id="KW-1185">Reference proteome</keyword>
<evidence type="ECO:0000256" key="1">
    <source>
        <dbReference type="SAM" id="MobiDB-lite"/>
    </source>
</evidence>
<organism evidence="2 3">
    <name type="scientific">Austropuccinia psidii MF-1</name>
    <dbReference type="NCBI Taxonomy" id="1389203"/>
    <lineage>
        <taxon>Eukaryota</taxon>
        <taxon>Fungi</taxon>
        <taxon>Dikarya</taxon>
        <taxon>Basidiomycota</taxon>
        <taxon>Pucciniomycotina</taxon>
        <taxon>Pucciniomycetes</taxon>
        <taxon>Pucciniales</taxon>
        <taxon>Sphaerophragmiaceae</taxon>
        <taxon>Austropuccinia</taxon>
    </lineage>
</organism>
<name>A0A9Q3IJV0_9BASI</name>
<dbReference type="EMBL" id="AVOT02046087">
    <property type="protein sequence ID" value="MBW0541434.1"/>
    <property type="molecule type" value="Genomic_DNA"/>
</dbReference>
<dbReference type="AlphaFoldDB" id="A0A9Q3IJV0"/>
<reference evidence="2" key="1">
    <citation type="submission" date="2021-03" db="EMBL/GenBank/DDBJ databases">
        <title>Draft genome sequence of rust myrtle Austropuccinia psidii MF-1, a brazilian biotype.</title>
        <authorList>
            <person name="Quecine M.C."/>
            <person name="Pachon D.M.R."/>
            <person name="Bonatelli M.L."/>
            <person name="Correr F.H."/>
            <person name="Franceschini L.M."/>
            <person name="Leite T.F."/>
            <person name="Margarido G.R.A."/>
            <person name="Almeida C.A."/>
            <person name="Ferrarezi J.A."/>
            <person name="Labate C.A."/>
        </authorList>
    </citation>
    <scope>NUCLEOTIDE SEQUENCE</scope>
    <source>
        <strain evidence="2">MF-1</strain>
    </source>
</reference>
<proteinExistence type="predicted"/>
<accession>A0A9Q3IJV0</accession>
<gene>
    <name evidence="2" type="ORF">O181_081149</name>
</gene>